<comment type="caution">
    <text evidence="2">The sequence shown here is derived from an EMBL/GenBank/DDBJ whole genome shotgun (WGS) entry which is preliminary data.</text>
</comment>
<sequence length="126" mass="13192">MSLLRGSTNAAPISALCDTDSTLGMAGAVPGQDQAGDHGKVLPQRVLALPRLPGNEHSPKADRAPGAFGQRSRDAQGGIVGVSVQGQKLDWMIMEAPFLVRLFCDSESGSGRVNIWQLAKVSSPLV</sequence>
<feature type="region of interest" description="Disordered" evidence="1">
    <location>
        <begin position="51"/>
        <end position="72"/>
    </location>
</feature>
<dbReference type="EMBL" id="QRBI01000117">
    <property type="protein sequence ID" value="RMC08336.1"/>
    <property type="molecule type" value="Genomic_DNA"/>
</dbReference>
<evidence type="ECO:0000313" key="2">
    <source>
        <dbReference type="EMBL" id="RMC08336.1"/>
    </source>
</evidence>
<evidence type="ECO:0000313" key="3">
    <source>
        <dbReference type="Proteomes" id="UP000269221"/>
    </source>
</evidence>
<proteinExistence type="predicted"/>
<name>A0A3M0K560_HIRRU</name>
<dbReference type="AlphaFoldDB" id="A0A3M0K560"/>
<keyword evidence="3" id="KW-1185">Reference proteome</keyword>
<organism evidence="2 3">
    <name type="scientific">Hirundo rustica rustica</name>
    <dbReference type="NCBI Taxonomy" id="333673"/>
    <lineage>
        <taxon>Eukaryota</taxon>
        <taxon>Metazoa</taxon>
        <taxon>Chordata</taxon>
        <taxon>Craniata</taxon>
        <taxon>Vertebrata</taxon>
        <taxon>Euteleostomi</taxon>
        <taxon>Archelosauria</taxon>
        <taxon>Archosauria</taxon>
        <taxon>Dinosauria</taxon>
        <taxon>Saurischia</taxon>
        <taxon>Theropoda</taxon>
        <taxon>Coelurosauria</taxon>
        <taxon>Aves</taxon>
        <taxon>Neognathae</taxon>
        <taxon>Neoaves</taxon>
        <taxon>Telluraves</taxon>
        <taxon>Australaves</taxon>
        <taxon>Passeriformes</taxon>
        <taxon>Sylvioidea</taxon>
        <taxon>Hirundinidae</taxon>
        <taxon>Hirundo</taxon>
    </lineage>
</organism>
<evidence type="ECO:0000256" key="1">
    <source>
        <dbReference type="SAM" id="MobiDB-lite"/>
    </source>
</evidence>
<reference evidence="2 3" key="1">
    <citation type="submission" date="2018-07" db="EMBL/GenBank/DDBJ databases">
        <title>A high quality draft genome assembly of the barn swallow (H. rustica rustica).</title>
        <authorList>
            <person name="Formenti G."/>
            <person name="Chiara M."/>
            <person name="Poveda L."/>
            <person name="Francoijs K.-J."/>
            <person name="Bonisoli-Alquati A."/>
            <person name="Canova L."/>
            <person name="Gianfranceschi L."/>
            <person name="Horner D.S."/>
            <person name="Saino N."/>
        </authorList>
    </citation>
    <scope>NUCLEOTIDE SEQUENCE [LARGE SCALE GENOMIC DNA]</scope>
    <source>
        <strain evidence="2">Chelidonia</strain>
        <tissue evidence="2">Blood</tissue>
    </source>
</reference>
<dbReference type="Proteomes" id="UP000269221">
    <property type="component" value="Unassembled WGS sequence"/>
</dbReference>
<gene>
    <name evidence="2" type="ORF">DUI87_14577</name>
</gene>
<accession>A0A3M0K560</accession>
<protein>
    <submittedName>
        <fullName evidence="2">Uncharacterized protein</fullName>
    </submittedName>
</protein>